<proteinExistence type="predicted"/>
<feature type="transmembrane region" description="Helical" evidence="1">
    <location>
        <begin position="143"/>
        <end position="169"/>
    </location>
</feature>
<feature type="transmembrane region" description="Helical" evidence="1">
    <location>
        <begin position="298"/>
        <end position="316"/>
    </location>
</feature>
<accession>A0A1I6PA12</accession>
<protein>
    <submittedName>
        <fullName evidence="2">DUF4153 domain-containing protein</fullName>
    </submittedName>
</protein>
<evidence type="ECO:0000256" key="1">
    <source>
        <dbReference type="SAM" id="Phobius"/>
    </source>
</evidence>
<reference evidence="3 4" key="1">
    <citation type="submission" date="2016-10" db="EMBL/GenBank/DDBJ databases">
        <authorList>
            <person name="de Groot N.N."/>
        </authorList>
    </citation>
    <scope>NUCLEOTIDE SEQUENCE [LARGE SCALE GENOMIC DNA]</scope>
    <source>
        <strain evidence="3 4">DSM 17074</strain>
    </source>
</reference>
<evidence type="ECO:0000313" key="2">
    <source>
        <dbReference type="EMBL" id="GEM03027.1"/>
    </source>
</evidence>
<feature type="transmembrane region" description="Helical" evidence="1">
    <location>
        <begin position="354"/>
        <end position="371"/>
    </location>
</feature>
<evidence type="ECO:0000313" key="5">
    <source>
        <dbReference type="Proteomes" id="UP000321773"/>
    </source>
</evidence>
<dbReference type="AlphaFoldDB" id="A0A1I6PA12"/>
<dbReference type="Pfam" id="PF13687">
    <property type="entry name" value="DUF4153"/>
    <property type="match status" value="1"/>
</dbReference>
<feature type="transmembrane region" description="Helical" evidence="1">
    <location>
        <begin position="175"/>
        <end position="200"/>
    </location>
</feature>
<evidence type="ECO:0000313" key="3">
    <source>
        <dbReference type="EMBL" id="SFS36993.1"/>
    </source>
</evidence>
<dbReference type="EMBL" id="BJWJ01000001">
    <property type="protein sequence ID" value="GEM03027.1"/>
    <property type="molecule type" value="Genomic_DNA"/>
</dbReference>
<dbReference type="STRING" id="306541.SAMN05421668_101295"/>
<sequence>MKVMERLEQQLNDTIQAVGRYPLAFSFILSLTIANMVMIESNDDAMYRFSYTFVIGILLSLVFEHMYERFYVQIKVRLLLMWAALILTLGYFFLQHWPEFMSIQVGIRTSVIVLMSLLLMVWIPTIQSEFRFSQNVFVVFKNFFIAFLYSIVLAIGVSLIIALINALLFTTDGDVFLHFLNLIASLFFPSLFLSMMPVYIGARDQKLQKKDQVKKKNKLMSLTTTTPIFDRLLSYIIIPLTTIYSGIILIYIVINITGDLWSEVLLEPLLVSFTVVVLLVYILSLEVETKIAALFARVYPKVLLPIVLFQTIASIVKLTDTGVTYGRYFAILFGVFGTIMAIVYGFLSREKMGWIAPIFVVFGLISITPPIDAFSVSFYSQKASLETLLEENNMFENGEVLPNPDISEADKEDITNYIDQFEQLNQLQNIDYLPEQINNNETFRDIFGFERTYDYGGPDRFQSSVYLNLSDREMIPISGYDQLIMNHVEANLSMRSIPFDLDNQRYQLTQEMESTSFTFTVTDGNDQVLVSFNGDDLIDDLKEHQNYRDISLSEATYTAETDQAKITLIIQNFEHYSDGYYGSFYTLIDVKTEE</sequence>
<evidence type="ECO:0000313" key="4">
    <source>
        <dbReference type="Proteomes" id="UP000199139"/>
    </source>
</evidence>
<feature type="transmembrane region" description="Helical" evidence="1">
    <location>
        <begin position="76"/>
        <end position="94"/>
    </location>
</feature>
<organism evidence="3 4">
    <name type="scientific">Halolactibacillus miurensis</name>
    <dbReference type="NCBI Taxonomy" id="306541"/>
    <lineage>
        <taxon>Bacteria</taxon>
        <taxon>Bacillati</taxon>
        <taxon>Bacillota</taxon>
        <taxon>Bacilli</taxon>
        <taxon>Bacillales</taxon>
        <taxon>Bacillaceae</taxon>
        <taxon>Halolactibacillus</taxon>
    </lineage>
</organism>
<feature type="transmembrane region" description="Helical" evidence="1">
    <location>
        <begin position="266"/>
        <end position="286"/>
    </location>
</feature>
<keyword evidence="5" id="KW-1185">Reference proteome</keyword>
<keyword evidence="1" id="KW-0472">Membrane</keyword>
<dbReference type="InterPro" id="IPR025291">
    <property type="entry name" value="DUF4153"/>
</dbReference>
<dbReference type="RefSeq" id="WP_062319632.1">
    <property type="nucleotide sequence ID" value="NZ_BJWJ01000001.1"/>
</dbReference>
<dbReference type="OrthoDB" id="9809196at2"/>
<dbReference type="Proteomes" id="UP000321773">
    <property type="component" value="Unassembled WGS sequence"/>
</dbReference>
<gene>
    <name evidence="2" type="ORF">HMI01_00150</name>
    <name evidence="3" type="ORF">SAMN05421668_101295</name>
</gene>
<reference evidence="2 5" key="2">
    <citation type="submission" date="2019-07" db="EMBL/GenBank/DDBJ databases">
        <title>Whole genome shotgun sequence of Halolactibacillus miurensis NBRC 100873.</title>
        <authorList>
            <person name="Hosoyama A."/>
            <person name="Uohara A."/>
            <person name="Ohji S."/>
            <person name="Ichikawa N."/>
        </authorList>
    </citation>
    <scope>NUCLEOTIDE SEQUENCE [LARGE SCALE GENOMIC DNA]</scope>
    <source>
        <strain evidence="2 5">NBRC 100873</strain>
    </source>
</reference>
<feature type="transmembrane region" description="Helical" evidence="1">
    <location>
        <begin position="232"/>
        <end position="254"/>
    </location>
</feature>
<keyword evidence="1" id="KW-0812">Transmembrane</keyword>
<feature type="transmembrane region" description="Helical" evidence="1">
    <location>
        <begin position="100"/>
        <end position="123"/>
    </location>
</feature>
<dbReference type="Proteomes" id="UP000199139">
    <property type="component" value="Unassembled WGS sequence"/>
</dbReference>
<dbReference type="EMBL" id="FPAI01000001">
    <property type="protein sequence ID" value="SFS36993.1"/>
    <property type="molecule type" value="Genomic_DNA"/>
</dbReference>
<keyword evidence="1" id="KW-1133">Transmembrane helix</keyword>
<feature type="transmembrane region" description="Helical" evidence="1">
    <location>
        <begin position="328"/>
        <end position="347"/>
    </location>
</feature>
<name>A0A1I6PA12_9BACI</name>
<feature type="transmembrane region" description="Helical" evidence="1">
    <location>
        <begin position="45"/>
        <end position="64"/>
    </location>
</feature>
<feature type="transmembrane region" description="Helical" evidence="1">
    <location>
        <begin position="21"/>
        <end position="39"/>
    </location>
</feature>